<accession>A0A521AGS5</accession>
<feature type="chain" id="PRO_5021756128" evidence="1">
    <location>
        <begin position="20"/>
        <end position="562"/>
    </location>
</feature>
<dbReference type="SUPFAM" id="SSF110296">
    <property type="entry name" value="Oligoxyloglucan reducing end-specific cellobiohydrolase"/>
    <property type="match status" value="1"/>
</dbReference>
<organism evidence="3 4">
    <name type="scientific">Gracilimonas mengyeensis</name>
    <dbReference type="NCBI Taxonomy" id="1302730"/>
    <lineage>
        <taxon>Bacteria</taxon>
        <taxon>Pseudomonadati</taxon>
        <taxon>Balneolota</taxon>
        <taxon>Balneolia</taxon>
        <taxon>Balneolales</taxon>
        <taxon>Balneolaceae</taxon>
        <taxon>Gracilimonas</taxon>
    </lineage>
</organism>
<dbReference type="InterPro" id="IPR015943">
    <property type="entry name" value="WD40/YVTN_repeat-like_dom_sf"/>
</dbReference>
<feature type="signal peptide" evidence="1">
    <location>
        <begin position="1"/>
        <end position="19"/>
    </location>
</feature>
<dbReference type="OrthoDB" id="9813742at2"/>
<keyword evidence="4" id="KW-1185">Reference proteome</keyword>
<sequence length="562" mass="63723">MKKTFILIFIFSPIYFIQAQVTGPTTNPYFSIHRNGVSTMEAYGDTLWISPKLTRNISNQLEWHIPQNADSLINNPKGNVFSLELGKDSILAGLGYTNFDQPGDPPTGFGYYFSSNGGQSWRYIPPQLDNNPPDELKCKGTEDKGEKSYPYPPSYRPECDIQVVYGGFVYNRIRFTVDEQSPPYEVDFKNEVFFSANWGRSLLRSTDAGMNWEPVLLPPDNVEEMTPEGIYWWNSNYIITVTEDGDEEEVGITVNRYDPTNPNTGLNLLAFSVEIDNQNRVWVGTAKGVNISENALTAPIDSISWRHISYDKINYTLLANWITNIRQEPHSDRVWMTNWHEDPPQREGLVYTADGGESFKQMLVGERINDIGFKDGYVFAPGNNGLFVSDDAGESWTKIPQIKSPNTFIKSSTVHSAVATTTNRVWIGTDDGLASIECCSENQRFDNWQITRVNYPLKGGNVHEPDKRNTTTYAYPNPFSSSVYELVRIKFEVKEQGNVRIRIFDFGMNLVREIENGTFTPGTYEAVWDGYDGKGRKVDNGPYIYIVETASRELSGKMMVVD</sequence>
<dbReference type="Pfam" id="PF13860">
    <property type="entry name" value="FlgD_ig"/>
    <property type="match status" value="1"/>
</dbReference>
<evidence type="ECO:0000256" key="1">
    <source>
        <dbReference type="SAM" id="SignalP"/>
    </source>
</evidence>
<evidence type="ECO:0000313" key="3">
    <source>
        <dbReference type="EMBL" id="SMO34002.1"/>
    </source>
</evidence>
<evidence type="ECO:0000259" key="2">
    <source>
        <dbReference type="Pfam" id="PF13860"/>
    </source>
</evidence>
<dbReference type="InterPro" id="IPR025965">
    <property type="entry name" value="FlgD/Vpr_Ig-like"/>
</dbReference>
<proteinExistence type="predicted"/>
<dbReference type="Gene3D" id="2.130.10.10">
    <property type="entry name" value="YVTN repeat-like/Quinoprotein amine dehydrogenase"/>
    <property type="match status" value="1"/>
</dbReference>
<dbReference type="Gene3D" id="2.60.40.4070">
    <property type="match status" value="1"/>
</dbReference>
<dbReference type="Proteomes" id="UP000317557">
    <property type="component" value="Unassembled WGS sequence"/>
</dbReference>
<reference evidence="3 4" key="1">
    <citation type="submission" date="2017-05" db="EMBL/GenBank/DDBJ databases">
        <authorList>
            <person name="Varghese N."/>
            <person name="Submissions S."/>
        </authorList>
    </citation>
    <scope>NUCLEOTIDE SEQUENCE [LARGE SCALE GENOMIC DNA]</scope>
    <source>
        <strain evidence="3 4">DSM 21985</strain>
    </source>
</reference>
<feature type="domain" description="FlgD/Vpr Ig-like" evidence="2">
    <location>
        <begin position="497"/>
        <end position="550"/>
    </location>
</feature>
<evidence type="ECO:0000313" key="4">
    <source>
        <dbReference type="Proteomes" id="UP000317557"/>
    </source>
</evidence>
<keyword evidence="1" id="KW-0732">Signal</keyword>
<gene>
    <name evidence="3" type="ORF">SAMN06265219_101123</name>
</gene>
<dbReference type="EMBL" id="FXTP01000001">
    <property type="protein sequence ID" value="SMO34002.1"/>
    <property type="molecule type" value="Genomic_DNA"/>
</dbReference>
<protein>
    <submittedName>
        <fullName evidence="3">Predicted secreted protein</fullName>
    </submittedName>
</protein>
<dbReference type="AlphaFoldDB" id="A0A521AGS5"/>
<name>A0A521AGS5_9BACT</name>
<dbReference type="RefSeq" id="WP_142452653.1">
    <property type="nucleotide sequence ID" value="NZ_FXTP01000001.1"/>
</dbReference>